<reference evidence="11" key="1">
    <citation type="submission" date="2023-06" db="EMBL/GenBank/DDBJ databases">
        <authorList>
            <person name="Delattre M."/>
        </authorList>
    </citation>
    <scope>NUCLEOTIDE SEQUENCE</scope>
    <source>
        <strain evidence="11">AF72</strain>
    </source>
</reference>
<dbReference type="Pfam" id="PF12710">
    <property type="entry name" value="HAD"/>
    <property type="match status" value="1"/>
</dbReference>
<dbReference type="PANTHER" id="PTHR43344:SF2">
    <property type="entry name" value="PHOSPHOSERINE PHOSPHATASE"/>
    <property type="match status" value="1"/>
</dbReference>
<dbReference type="EMBL" id="CATQJA010002656">
    <property type="protein sequence ID" value="CAJ0579408.1"/>
    <property type="molecule type" value="Genomic_DNA"/>
</dbReference>
<comment type="caution">
    <text evidence="11">The sequence shown here is derived from an EMBL/GenBank/DDBJ whole genome shotgun (WGS) entry which is preliminary data.</text>
</comment>
<feature type="signal peptide" evidence="10">
    <location>
        <begin position="1"/>
        <end position="16"/>
    </location>
</feature>
<dbReference type="Proteomes" id="UP001177023">
    <property type="component" value="Unassembled WGS sequence"/>
</dbReference>
<evidence type="ECO:0000256" key="1">
    <source>
        <dbReference type="ARBA" id="ARBA00001946"/>
    </source>
</evidence>
<dbReference type="GO" id="GO:0006564">
    <property type="term" value="P:L-serine biosynthetic process"/>
    <property type="evidence" value="ECO:0007669"/>
    <property type="project" value="UniProtKB-KW"/>
</dbReference>
<evidence type="ECO:0000256" key="5">
    <source>
        <dbReference type="ARBA" id="ARBA00022605"/>
    </source>
</evidence>
<comment type="pathway">
    <text evidence="2">Amino-acid biosynthesis; L-serine biosynthesis; L-serine from 3-phospho-D-glycerate: step 3/3.</text>
</comment>
<evidence type="ECO:0000256" key="3">
    <source>
        <dbReference type="ARBA" id="ARBA00012640"/>
    </source>
</evidence>
<dbReference type="InterPro" id="IPR050582">
    <property type="entry name" value="HAD-like_SerB"/>
</dbReference>
<dbReference type="Gene3D" id="3.40.50.1000">
    <property type="entry name" value="HAD superfamily/HAD-like"/>
    <property type="match status" value="1"/>
</dbReference>
<evidence type="ECO:0000256" key="10">
    <source>
        <dbReference type="SAM" id="SignalP"/>
    </source>
</evidence>
<keyword evidence="8" id="KW-0460">Magnesium</keyword>
<organism evidence="11 12">
    <name type="scientific">Mesorhabditis spiculigera</name>
    <dbReference type="NCBI Taxonomy" id="96644"/>
    <lineage>
        <taxon>Eukaryota</taxon>
        <taxon>Metazoa</taxon>
        <taxon>Ecdysozoa</taxon>
        <taxon>Nematoda</taxon>
        <taxon>Chromadorea</taxon>
        <taxon>Rhabditida</taxon>
        <taxon>Rhabditina</taxon>
        <taxon>Rhabditomorpha</taxon>
        <taxon>Rhabditoidea</taxon>
        <taxon>Rhabditidae</taxon>
        <taxon>Mesorhabditinae</taxon>
        <taxon>Mesorhabditis</taxon>
    </lineage>
</organism>
<keyword evidence="5" id="KW-0028">Amino-acid biosynthesis</keyword>
<dbReference type="InterPro" id="IPR036412">
    <property type="entry name" value="HAD-like_sf"/>
</dbReference>
<protein>
    <recommendedName>
        <fullName evidence="4">Phosphoserine phosphatase</fullName>
        <ecNumber evidence="3">3.1.3.3</ecNumber>
    </recommendedName>
</protein>
<evidence type="ECO:0000256" key="6">
    <source>
        <dbReference type="ARBA" id="ARBA00022723"/>
    </source>
</evidence>
<name>A0AA36G619_9BILA</name>
<proteinExistence type="predicted"/>
<feature type="non-terminal residue" evidence="11">
    <location>
        <position position="1"/>
    </location>
</feature>
<keyword evidence="10" id="KW-0732">Signal</keyword>
<dbReference type="NCBIfam" id="TIGR01488">
    <property type="entry name" value="HAD-SF-IB"/>
    <property type="match status" value="1"/>
</dbReference>
<evidence type="ECO:0000256" key="2">
    <source>
        <dbReference type="ARBA" id="ARBA00005135"/>
    </source>
</evidence>
<dbReference type="Gene3D" id="1.10.150.210">
    <property type="entry name" value="Phosphoserine phosphatase, domain 2"/>
    <property type="match status" value="1"/>
</dbReference>
<dbReference type="GO" id="GO:0005737">
    <property type="term" value="C:cytoplasm"/>
    <property type="evidence" value="ECO:0007669"/>
    <property type="project" value="TreeGrafter"/>
</dbReference>
<dbReference type="GO" id="GO:0000287">
    <property type="term" value="F:magnesium ion binding"/>
    <property type="evidence" value="ECO:0007669"/>
    <property type="project" value="TreeGrafter"/>
</dbReference>
<dbReference type="SUPFAM" id="SSF56784">
    <property type="entry name" value="HAD-like"/>
    <property type="match status" value="1"/>
</dbReference>
<evidence type="ECO:0000256" key="9">
    <source>
        <dbReference type="ARBA" id="ARBA00023299"/>
    </source>
</evidence>
<dbReference type="EC" id="3.1.3.3" evidence="3"/>
<evidence type="ECO:0000256" key="7">
    <source>
        <dbReference type="ARBA" id="ARBA00022801"/>
    </source>
</evidence>
<dbReference type="InterPro" id="IPR023214">
    <property type="entry name" value="HAD_sf"/>
</dbReference>
<feature type="chain" id="PRO_5041248613" description="Phosphoserine phosphatase" evidence="10">
    <location>
        <begin position="17"/>
        <end position="260"/>
    </location>
</feature>
<accession>A0AA36G619</accession>
<dbReference type="PANTHER" id="PTHR43344">
    <property type="entry name" value="PHOSPHOSERINE PHOSPHATASE"/>
    <property type="match status" value="1"/>
</dbReference>
<evidence type="ECO:0000313" key="11">
    <source>
        <dbReference type="EMBL" id="CAJ0579408.1"/>
    </source>
</evidence>
<comment type="cofactor">
    <cofactor evidence="1">
        <name>Mg(2+)</name>
        <dbReference type="ChEBI" id="CHEBI:18420"/>
    </cofactor>
</comment>
<evidence type="ECO:0000256" key="8">
    <source>
        <dbReference type="ARBA" id="ARBA00022842"/>
    </source>
</evidence>
<evidence type="ECO:0000313" key="12">
    <source>
        <dbReference type="Proteomes" id="UP001177023"/>
    </source>
</evidence>
<keyword evidence="7" id="KW-0378">Hydrolase</keyword>
<evidence type="ECO:0000256" key="4">
    <source>
        <dbReference type="ARBA" id="ARBA00015196"/>
    </source>
</evidence>
<keyword evidence="9" id="KW-0718">Serine biosynthesis</keyword>
<gene>
    <name evidence="11" type="ORF">MSPICULIGERA_LOCUS17627</name>
</gene>
<dbReference type="GO" id="GO:0036424">
    <property type="term" value="F:L-phosphoserine phosphatase activity"/>
    <property type="evidence" value="ECO:0007669"/>
    <property type="project" value="TreeGrafter"/>
</dbReference>
<dbReference type="AlphaFoldDB" id="A0AA36G619"/>
<keyword evidence="6" id="KW-0479">Metal-binding</keyword>
<sequence>MLRFFATVFILAITSAVPFIEPPNRLTKKLSELEARQAWKDLGAGDAVCIDIDETLRKDNVFQELGRWMGMFEVVNSITLLPHNATFTHADAMRMRLEIMNVTREQYEQFLELQLNTTQANLAPGAIDLIAALRKKGVDVYLVGGGFRENTNNLADYLGIPRDHTFSHDLIFDEHGHYKELDVSGVSDGQGHHGKSNVLRVMKAARGIRKLAMIGDATIDMVACLPADLCIWYGRFNKDLLAQAVADWNLLDMEELTNAL</sequence>
<keyword evidence="12" id="KW-1185">Reference proteome</keyword>